<evidence type="ECO:0000256" key="3">
    <source>
        <dbReference type="ARBA" id="ARBA00022679"/>
    </source>
</evidence>
<evidence type="ECO:0000256" key="2">
    <source>
        <dbReference type="ARBA" id="ARBA00011903"/>
    </source>
</evidence>
<feature type="domain" description="AAA" evidence="9">
    <location>
        <begin position="37"/>
        <end position="175"/>
    </location>
</feature>
<dbReference type="InterPro" id="IPR025669">
    <property type="entry name" value="AAA_dom"/>
</dbReference>
<dbReference type="RefSeq" id="WP_071550779.1">
    <property type="nucleotide sequence ID" value="NZ_CP017886.1"/>
</dbReference>
<comment type="catalytic activity">
    <reaction evidence="8">
        <text>L-tyrosyl-[protein] + ATP = O-phospho-L-tyrosyl-[protein] + ADP + H(+)</text>
        <dbReference type="Rhea" id="RHEA:10596"/>
        <dbReference type="Rhea" id="RHEA-COMP:10136"/>
        <dbReference type="Rhea" id="RHEA-COMP:20101"/>
        <dbReference type="ChEBI" id="CHEBI:15378"/>
        <dbReference type="ChEBI" id="CHEBI:30616"/>
        <dbReference type="ChEBI" id="CHEBI:46858"/>
        <dbReference type="ChEBI" id="CHEBI:61978"/>
        <dbReference type="ChEBI" id="CHEBI:456216"/>
        <dbReference type="EC" id="2.7.10.2"/>
    </reaction>
</comment>
<evidence type="ECO:0000256" key="6">
    <source>
        <dbReference type="ARBA" id="ARBA00022840"/>
    </source>
</evidence>
<dbReference type="CDD" id="cd05387">
    <property type="entry name" value="BY-kinase"/>
    <property type="match status" value="1"/>
</dbReference>
<dbReference type="SUPFAM" id="SSF52540">
    <property type="entry name" value="P-loop containing nucleoside triphosphate hydrolases"/>
    <property type="match status" value="1"/>
</dbReference>
<dbReference type="EMBL" id="CP017886">
    <property type="protein sequence ID" value="APC14790.1"/>
    <property type="molecule type" value="Genomic_DNA"/>
</dbReference>
<dbReference type="GO" id="GO:0004713">
    <property type="term" value="F:protein tyrosine kinase activity"/>
    <property type="evidence" value="ECO:0007669"/>
    <property type="project" value="TreeGrafter"/>
</dbReference>
<name>A0A1J0EFH7_9PSED</name>
<organism evidence="10 11">
    <name type="scientific">Pseudomonas frederiksbergensis</name>
    <dbReference type="NCBI Taxonomy" id="104087"/>
    <lineage>
        <taxon>Bacteria</taxon>
        <taxon>Pseudomonadati</taxon>
        <taxon>Pseudomonadota</taxon>
        <taxon>Gammaproteobacteria</taxon>
        <taxon>Pseudomonadales</taxon>
        <taxon>Pseudomonadaceae</taxon>
        <taxon>Pseudomonas</taxon>
    </lineage>
</organism>
<dbReference type="GeneID" id="46907221"/>
<protein>
    <recommendedName>
        <fullName evidence="2">non-specific protein-tyrosine kinase</fullName>
        <ecNumber evidence="2">2.7.10.2</ecNumber>
    </recommendedName>
</protein>
<keyword evidence="3" id="KW-0808">Transferase</keyword>
<evidence type="ECO:0000256" key="7">
    <source>
        <dbReference type="ARBA" id="ARBA00023137"/>
    </source>
</evidence>
<dbReference type="InterPro" id="IPR005702">
    <property type="entry name" value="Wzc-like_C"/>
</dbReference>
<dbReference type="PANTHER" id="PTHR32309:SF13">
    <property type="entry name" value="FERRIC ENTEROBACTIN TRANSPORT PROTEIN FEPE"/>
    <property type="match status" value="1"/>
</dbReference>
<evidence type="ECO:0000259" key="9">
    <source>
        <dbReference type="Pfam" id="PF13614"/>
    </source>
</evidence>
<dbReference type="Proteomes" id="UP000182567">
    <property type="component" value="Chromosome"/>
</dbReference>
<keyword evidence="7" id="KW-0829">Tyrosine-protein kinase</keyword>
<evidence type="ECO:0000256" key="5">
    <source>
        <dbReference type="ARBA" id="ARBA00022777"/>
    </source>
</evidence>
<dbReference type="InterPro" id="IPR050445">
    <property type="entry name" value="Bact_polysacc_biosynth/exp"/>
</dbReference>
<evidence type="ECO:0000313" key="10">
    <source>
        <dbReference type="EMBL" id="APC14790.1"/>
    </source>
</evidence>
<accession>A0A1J0EFH7</accession>
<dbReference type="AlphaFoldDB" id="A0A1J0EFH7"/>
<evidence type="ECO:0000256" key="8">
    <source>
        <dbReference type="ARBA" id="ARBA00051245"/>
    </source>
</evidence>
<dbReference type="PANTHER" id="PTHR32309">
    <property type="entry name" value="TYROSINE-PROTEIN KINASE"/>
    <property type="match status" value="1"/>
</dbReference>
<keyword evidence="5" id="KW-0418">Kinase</keyword>
<comment type="similarity">
    <text evidence="1">Belongs to the CpsD/CapB family.</text>
</comment>
<proteinExistence type="inferred from homology"/>
<keyword evidence="4" id="KW-0547">Nucleotide-binding</keyword>
<dbReference type="EC" id="2.7.10.2" evidence="2"/>
<keyword evidence="6" id="KW-0067">ATP-binding</keyword>
<dbReference type="Pfam" id="PF13614">
    <property type="entry name" value="AAA_31"/>
    <property type="match status" value="1"/>
</dbReference>
<evidence type="ECO:0000256" key="4">
    <source>
        <dbReference type="ARBA" id="ARBA00022741"/>
    </source>
</evidence>
<dbReference type="InterPro" id="IPR027417">
    <property type="entry name" value="P-loop_NTPase"/>
</dbReference>
<evidence type="ECO:0000313" key="11">
    <source>
        <dbReference type="Proteomes" id="UP000182567"/>
    </source>
</evidence>
<sequence length="215" mass="23534">MDGSTTKSLTIANPSESNLTSTVLDLDLRVLFLTAANSGDGISTSALALARQLSEMSSGRVLLVDASQSANNLSHQLGVQKERGFRDLLFNQDNAPRLEDCILEVSTLPFHVLPNGRHIRGAEHLTPEQLRPLLKQLAEQYRFVVIDGDPVYSAADTLVIATLVDGVVLVVRAEDTRWEVAQAATQRLSQAGAKVVGSVFNGRKYYMPKWLYNNL</sequence>
<gene>
    <name evidence="10" type="ORF">BLL42_03255</name>
</gene>
<dbReference type="Gene3D" id="3.40.50.300">
    <property type="entry name" value="P-loop containing nucleotide triphosphate hydrolases"/>
    <property type="match status" value="1"/>
</dbReference>
<reference evidence="11" key="1">
    <citation type="submission" date="2016-10" db="EMBL/GenBank/DDBJ databases">
        <title>Pseudomonas frederiksbergensis ERGS4:02 complete genome.</title>
        <authorList>
            <person name="Kumar R."/>
            <person name="Acharya V."/>
            <person name="Singh D."/>
        </authorList>
    </citation>
    <scope>NUCLEOTIDE SEQUENCE [LARGE SCALE GENOMIC DNA]</scope>
    <source>
        <strain evidence="11">ERGS4:02</strain>
    </source>
</reference>
<dbReference type="GO" id="GO:0005886">
    <property type="term" value="C:plasma membrane"/>
    <property type="evidence" value="ECO:0007669"/>
    <property type="project" value="TreeGrafter"/>
</dbReference>
<evidence type="ECO:0000256" key="1">
    <source>
        <dbReference type="ARBA" id="ARBA00007316"/>
    </source>
</evidence>
<dbReference type="OrthoDB" id="7002429at2"/>